<comment type="subcellular location">
    <subcellularLocation>
        <location evidence="1">Membrane</location>
        <topology evidence="1">Single-pass type I membrane protein</topology>
    </subcellularLocation>
</comment>
<keyword evidence="2 10" id="KW-0812">Transmembrane</keyword>
<evidence type="ECO:0000313" key="13">
    <source>
        <dbReference type="Proteomes" id="UP000663832"/>
    </source>
</evidence>
<feature type="transmembrane region" description="Helical" evidence="10">
    <location>
        <begin position="1635"/>
        <end position="1654"/>
    </location>
</feature>
<organism evidence="12 13">
    <name type="scientific">Adineta steineri</name>
    <dbReference type="NCBI Taxonomy" id="433720"/>
    <lineage>
        <taxon>Eukaryota</taxon>
        <taxon>Metazoa</taxon>
        <taxon>Spiralia</taxon>
        <taxon>Gnathifera</taxon>
        <taxon>Rotifera</taxon>
        <taxon>Eurotatoria</taxon>
        <taxon>Bdelloidea</taxon>
        <taxon>Adinetida</taxon>
        <taxon>Adinetidae</taxon>
        <taxon>Adineta</taxon>
    </lineage>
</organism>
<feature type="repeat" description="Cys-rich GLG1" evidence="8">
    <location>
        <begin position="1150"/>
        <end position="1211"/>
    </location>
</feature>
<keyword evidence="6 10" id="KW-0472">Membrane</keyword>
<dbReference type="InterPro" id="IPR039728">
    <property type="entry name" value="GLG1"/>
</dbReference>
<gene>
    <name evidence="11" type="ORF">BJG266_LOCUS33297</name>
    <name evidence="12" type="ORF">QVE165_LOCUS50458</name>
</gene>
<keyword evidence="3" id="KW-0732">Signal</keyword>
<evidence type="ECO:0000256" key="3">
    <source>
        <dbReference type="ARBA" id="ARBA00022729"/>
    </source>
</evidence>
<name>A0A815ZI23_9BILA</name>
<accession>A0A815ZI23</accession>
<evidence type="ECO:0000256" key="4">
    <source>
        <dbReference type="ARBA" id="ARBA00022737"/>
    </source>
</evidence>
<proteinExistence type="predicted"/>
<protein>
    <recommendedName>
        <fullName evidence="14">Golgi apparatus protein 1</fullName>
    </recommendedName>
</protein>
<dbReference type="PANTHER" id="PTHR11884:SF1">
    <property type="entry name" value="GOLGI APPARATUS PROTEIN 1"/>
    <property type="match status" value="1"/>
</dbReference>
<keyword evidence="7" id="KW-0325">Glycoprotein</keyword>
<feature type="repeat" description="Cys-rich GLG1" evidence="8">
    <location>
        <begin position="894"/>
        <end position="963"/>
    </location>
</feature>
<feature type="repeat" description="Cys-rich GLG1" evidence="8">
    <location>
        <begin position="766"/>
        <end position="826"/>
    </location>
</feature>
<dbReference type="GO" id="GO:0017134">
    <property type="term" value="F:fibroblast growth factor binding"/>
    <property type="evidence" value="ECO:0007669"/>
    <property type="project" value="TreeGrafter"/>
</dbReference>
<evidence type="ECO:0000256" key="8">
    <source>
        <dbReference type="PROSITE-ProRule" id="PRU00622"/>
    </source>
</evidence>
<dbReference type="InterPro" id="IPR001893">
    <property type="entry name" value="Cys-rich_GLG1_repeat"/>
</dbReference>
<evidence type="ECO:0000256" key="7">
    <source>
        <dbReference type="ARBA" id="ARBA00023180"/>
    </source>
</evidence>
<feature type="compositionally biased region" description="Acidic residues" evidence="9">
    <location>
        <begin position="295"/>
        <end position="310"/>
    </location>
</feature>
<evidence type="ECO:0000313" key="12">
    <source>
        <dbReference type="EMBL" id="CAF1584401.1"/>
    </source>
</evidence>
<evidence type="ECO:0000256" key="1">
    <source>
        <dbReference type="ARBA" id="ARBA00004479"/>
    </source>
</evidence>
<comment type="caution">
    <text evidence="12">The sequence shown here is derived from an EMBL/GenBank/DDBJ whole genome shotgun (WGS) entry which is preliminary data.</text>
</comment>
<evidence type="ECO:0000256" key="9">
    <source>
        <dbReference type="SAM" id="MobiDB-lite"/>
    </source>
</evidence>
<feature type="repeat" description="Cys-rich GLG1" evidence="8">
    <location>
        <begin position="10"/>
        <end position="71"/>
    </location>
</feature>
<reference evidence="12" key="1">
    <citation type="submission" date="2021-02" db="EMBL/GenBank/DDBJ databases">
        <authorList>
            <person name="Nowell W R."/>
        </authorList>
    </citation>
    <scope>NUCLEOTIDE SEQUENCE</scope>
</reference>
<feature type="region of interest" description="Disordered" evidence="9">
    <location>
        <begin position="294"/>
        <end position="324"/>
    </location>
</feature>
<dbReference type="PANTHER" id="PTHR11884">
    <property type="entry name" value="SELECTIN LIGAND RELATED"/>
    <property type="match status" value="1"/>
</dbReference>
<evidence type="ECO:0008006" key="14">
    <source>
        <dbReference type="Google" id="ProtNLM"/>
    </source>
</evidence>
<feature type="compositionally biased region" description="Basic and acidic residues" evidence="9">
    <location>
        <begin position="311"/>
        <end position="324"/>
    </location>
</feature>
<keyword evidence="13" id="KW-1185">Reference proteome</keyword>
<feature type="region of interest" description="Disordered" evidence="9">
    <location>
        <begin position="1442"/>
        <end position="1462"/>
    </location>
</feature>
<keyword evidence="4" id="KW-0677">Repeat</keyword>
<keyword evidence="5 10" id="KW-1133">Transmembrane helix</keyword>
<dbReference type="InterPro" id="IPR017873">
    <property type="entry name" value="Cys-rich_GLG1_repeat_euk"/>
</dbReference>
<dbReference type="EMBL" id="CAJNOM010000992">
    <property type="protein sequence ID" value="CAF1584401.1"/>
    <property type="molecule type" value="Genomic_DNA"/>
</dbReference>
<evidence type="ECO:0000256" key="5">
    <source>
        <dbReference type="ARBA" id="ARBA00022989"/>
    </source>
</evidence>
<evidence type="ECO:0000256" key="10">
    <source>
        <dbReference type="SAM" id="Phobius"/>
    </source>
</evidence>
<feature type="repeat" description="Cys-rich GLG1" evidence="8">
    <location>
        <begin position="1277"/>
        <end position="1337"/>
    </location>
</feature>
<sequence>MKCLQKKYAKLEEKCKAAVRNYTQITMSDPTFDFLLMKACEPMIQLFCANIEGGREDGLIRCLVQHKHELKVDYQCKAGIDHYQVTSMKDEAFLSQQFQKKCRQEVEEHCKGKKTKAAVIQCLADLMLKDALKGQNYVAEVCRNELKFELLQRSESIEFDPLLAKACQGDIRRFCWGRTPGNAEILDCLKDNHIKASLICYAKLEKRQKLDVILPENDFSLMSKCAPVIQKSCSNEKKQNMLSCLRRNANQDQMPKICRRVLYHRLIIFNTDARLNRGLIKNCQQDISKWCSSEVADDDDDDKDSDDDNDANNKGHNDYNHSEVTDRDMGGRIIGCLRAKYANTAATLDLQCVTELIDVIQTSKLDVKMDIKLYQSCRKQLDNRCTGMDKEDCLKLIYQKGQLNDDACREQVKRIIREGQMYIYADQALVAVCQTDVLKYCNDIPIGSGKQLQCLLNMRDFISNQCQNMLKQRQELWEEMSANSGIPSIIYKPSKHTSWSNNNVNLYFIIFTISSVMFVLGYLYRAQLIIISLFIIIFIQKLQSIEKDADEDKFDEPKQSPRIGKKQKLLELSDTAAKVPVKDTSLSSNKSSVSTTLADSDECEADIKRYCNKGRPKPISNINVLDCISDLDNAVNLISKECQTVIYKFKYNMTHDVRFDNAANSFCAKDIKLLEECHKEKEDKGTGHLVSCLYDRLPNITETQCRNFINRVQSVVFTDWRLSEAFATACLTDITNLKCGRVDDVNDTLPHDQGAVISCLSKSFKTLSPTCNKHVTRLTEMQSDDFHLDRALFIACRDDRQRLCPRVASGNGRVYRCLYEQKFNTLMSKACRQEVHRRQGVVVSNVRSDAPLLRVCRTEMTEHKCVVNSEDPNQQLTLINLLLCLEDRIKKGNQINDECRREMLVHRRMLMSDYALSPEIIAKCEPEMNQHCAPLYRKNATGTIDQRGGRMIHCLSKAARKEKSFSPACLGAIKSLIRAVDPGSDIRADPLLETTCRPVIDAVCQKIKPGDSNIVMCLLNNLKHIRMTEDCEDRLMGITYFIARDWRLTPKLIRTCQANLVSLCQLPPNWSMTNTTSDTTIGTYLGCLYQQKSKLDKECGTELKRLMSMRSKSIGLMPEIEDNCIEDLATCANPDVKGEEMKCLQKKYDKLEPECKTAVQTYTKMVISDPSLDSLLMKACEPMVDLFCSSIDGGKENDLLRCLIKHKNDNKMTMNCKAGIEHHQILSLKDKAFLSDQFTRKCSKEITEHCSEKKTKASIIQCVADLILRDVIQKRKTINDECREELKFEFLQRGENIQLDPLLATACKADIVKFCASKTAGNAQVLDCLKANHDKVSRTCYARLKKREKLDVVLPTNDFSLTTKCSAVIQKFCSNEKKQNMLLCLRRNANHESVSPICRNVLYHRLMVLNSDARFHKDLITNCHRDVTKFCSNVIITDDDLADESNDDNDKNKEESDEVQDRDMGGRVIECLRSKYADTKNQLEPQCVTEIIDVVQASKLDIQLDVQLYQKCKKTLASFCVGSDQEDCLKLLFQQKKLTDVECKKQVLRIIKEGRADVHVDPGLLVTCQADILKYCNDVPIGSGKQLQCLLSTKKPVSKSCKDMLSKRQELWSSISDVDNIGDLTKHIINSKNNVYLYGIIFIIISVIFLTGCVSRPCIRYRRVSKYNT</sequence>
<dbReference type="PROSITE" id="PS51289">
    <property type="entry name" value="GLG1_C_RICH"/>
    <property type="match status" value="6"/>
</dbReference>
<feature type="transmembrane region" description="Helical" evidence="10">
    <location>
        <begin position="504"/>
        <end position="524"/>
    </location>
</feature>
<evidence type="ECO:0000256" key="2">
    <source>
        <dbReference type="ARBA" id="ARBA00022692"/>
    </source>
</evidence>
<dbReference type="Proteomes" id="UP000663877">
    <property type="component" value="Unassembled WGS sequence"/>
</dbReference>
<evidence type="ECO:0000313" key="11">
    <source>
        <dbReference type="EMBL" id="CAF1320069.1"/>
    </source>
</evidence>
<dbReference type="OrthoDB" id="2015434at2759"/>
<feature type="repeat" description="Cys-rich GLG1" evidence="8">
    <location>
        <begin position="1538"/>
        <end position="1598"/>
    </location>
</feature>
<dbReference type="Proteomes" id="UP000663832">
    <property type="component" value="Unassembled WGS sequence"/>
</dbReference>
<feature type="compositionally biased region" description="Basic and acidic residues" evidence="9">
    <location>
        <begin position="1448"/>
        <end position="1462"/>
    </location>
</feature>
<dbReference type="EMBL" id="CAJNOI010000628">
    <property type="protein sequence ID" value="CAF1320069.1"/>
    <property type="molecule type" value="Genomic_DNA"/>
</dbReference>
<dbReference type="GO" id="GO:0000139">
    <property type="term" value="C:Golgi membrane"/>
    <property type="evidence" value="ECO:0007669"/>
    <property type="project" value="InterPro"/>
</dbReference>
<evidence type="ECO:0000256" key="6">
    <source>
        <dbReference type="ARBA" id="ARBA00023136"/>
    </source>
</evidence>
<dbReference type="Pfam" id="PF00839">
    <property type="entry name" value="Cys_rich_FGFR"/>
    <property type="match status" value="15"/>
</dbReference>